<keyword evidence="16" id="KW-0675">Receptor</keyword>
<dbReference type="SUPFAM" id="SSF56935">
    <property type="entry name" value="Porins"/>
    <property type="match status" value="1"/>
</dbReference>
<keyword evidence="2 11" id="KW-0813">Transport</keyword>
<sequence length="848" mass="92542">MKARFTLLFGLLLLAQAALAQQVIEGIVKDPSGQVLEGATVLVRETKSYGITDSEGKFLLKTSGTFPLTLQINFVTYQESIVVLSAAPTSRLEIILEEDSELAEVLITARRRSEEVQKVPIPISVVGGPRIEETGSFNVNRVKELIPTVQLYSSNPRNTTLNIRGLGSTFGLTNDGIDPGVGFYVDGVYFARPAATSLDFLDIEQIEVLRGPQGTLFGKNTTAGAFNISTRLPSYTPGGTLELSYGNFGFVQARASVTGPLSKSLAARLSFSGTQRNGTLENIRTGQSINDLNNLGFRGQLLFNPSSKVEIVLAGDASFQRPMGYAQVVAGVVETQRDPYRRFEQIIADLNYDLPTRNPFDRIIDHDTPWRSNNDLGGISLNADFQLGEGTLTSTTAWRFWNWGPSNDRDFTGLPVLTLSQAPSRHDQYSQEIRYAGDFSKKLSGVFGVFFLSQNLETSPYHTEESGAAQYRFAQNTTSPLWATPGLLEGYGIRTTSLLRSTSAAVFGQLDWAITEKLHVLPGIRFNYDQKEVDYDRVAYGGLETDDPALLAIKRSVYSSQGFQANVTDQNWSGQATISYQFSEKINAFGTFSTSYKPVGINLGGLPSIAGQPLLELAEVLPEYVVHYELGVKTSPAKGSTFNLVLHQTTIENYQTLVQTAEVGVNRGYLANAEEVRVMGLEVDGSLRLNSRFSLTGALAYTDAIYVSFPNAPVPLEETGGESAFKDISGGRLPGVSKWAGSFGGEYSIPAKFFKASGSFFTGSDVFFRSSFSSSPSPSRFLHVEGYALVNARLGFRAKEGFSTFIWARNLLNTDYFEQLLPASGNAGHYAAVLGDPATVGLTFKYEF</sequence>
<keyword evidence="10 11" id="KW-0998">Cell outer membrane</keyword>
<name>A0ABQ6PR31_9BACT</name>
<dbReference type="InterPro" id="IPR012910">
    <property type="entry name" value="Plug_dom"/>
</dbReference>
<keyword evidence="6" id="KW-0408">Iron</keyword>
<organism evidence="16 17">
    <name type="scientific">Algoriphagus confluentis</name>
    <dbReference type="NCBI Taxonomy" id="1697556"/>
    <lineage>
        <taxon>Bacteria</taxon>
        <taxon>Pseudomonadati</taxon>
        <taxon>Bacteroidota</taxon>
        <taxon>Cytophagia</taxon>
        <taxon>Cytophagales</taxon>
        <taxon>Cyclobacteriaceae</taxon>
        <taxon>Algoriphagus</taxon>
    </lineage>
</organism>
<dbReference type="Gene3D" id="2.40.170.20">
    <property type="entry name" value="TonB-dependent receptor, beta-barrel domain"/>
    <property type="match status" value="1"/>
</dbReference>
<dbReference type="PROSITE" id="PS52016">
    <property type="entry name" value="TONB_DEPENDENT_REC_3"/>
    <property type="match status" value="1"/>
</dbReference>
<keyword evidence="4" id="KW-0410">Iron transport</keyword>
<evidence type="ECO:0000256" key="4">
    <source>
        <dbReference type="ARBA" id="ARBA00022496"/>
    </source>
</evidence>
<feature type="chain" id="PRO_5047046681" evidence="13">
    <location>
        <begin position="21"/>
        <end position="848"/>
    </location>
</feature>
<dbReference type="PANTHER" id="PTHR32552:SF81">
    <property type="entry name" value="TONB-DEPENDENT OUTER MEMBRANE RECEPTOR"/>
    <property type="match status" value="1"/>
</dbReference>
<dbReference type="Pfam" id="PF07715">
    <property type="entry name" value="Plug"/>
    <property type="match status" value="1"/>
</dbReference>
<evidence type="ECO:0000256" key="7">
    <source>
        <dbReference type="ARBA" id="ARBA00023065"/>
    </source>
</evidence>
<dbReference type="CDD" id="cd01347">
    <property type="entry name" value="ligand_gated_channel"/>
    <property type="match status" value="1"/>
</dbReference>
<feature type="domain" description="TonB-dependent receptor-like beta-barrel" evidence="14">
    <location>
        <begin position="351"/>
        <end position="811"/>
    </location>
</feature>
<evidence type="ECO:0000256" key="10">
    <source>
        <dbReference type="ARBA" id="ARBA00023237"/>
    </source>
</evidence>
<keyword evidence="13" id="KW-0732">Signal</keyword>
<evidence type="ECO:0000256" key="5">
    <source>
        <dbReference type="ARBA" id="ARBA00022692"/>
    </source>
</evidence>
<keyword evidence="7" id="KW-0406">Ion transport</keyword>
<keyword evidence="5 11" id="KW-0812">Transmembrane</keyword>
<evidence type="ECO:0000256" key="11">
    <source>
        <dbReference type="PROSITE-ProRule" id="PRU01360"/>
    </source>
</evidence>
<keyword evidence="17" id="KW-1185">Reference proteome</keyword>
<evidence type="ECO:0000256" key="3">
    <source>
        <dbReference type="ARBA" id="ARBA00022452"/>
    </source>
</evidence>
<evidence type="ECO:0000259" key="14">
    <source>
        <dbReference type="Pfam" id="PF00593"/>
    </source>
</evidence>
<dbReference type="InterPro" id="IPR008969">
    <property type="entry name" value="CarboxyPept-like_regulatory"/>
</dbReference>
<dbReference type="InterPro" id="IPR000531">
    <property type="entry name" value="Beta-barrel_TonB"/>
</dbReference>
<protein>
    <submittedName>
        <fullName evidence="16">TonB-dependent receptor</fullName>
    </submittedName>
</protein>
<keyword evidence="3 11" id="KW-1134">Transmembrane beta strand</keyword>
<dbReference type="SUPFAM" id="SSF49464">
    <property type="entry name" value="Carboxypeptidase regulatory domain-like"/>
    <property type="match status" value="1"/>
</dbReference>
<evidence type="ECO:0000256" key="1">
    <source>
        <dbReference type="ARBA" id="ARBA00004571"/>
    </source>
</evidence>
<dbReference type="Proteomes" id="UP001338309">
    <property type="component" value="Unassembled WGS sequence"/>
</dbReference>
<feature type="signal peptide" evidence="13">
    <location>
        <begin position="1"/>
        <end position="20"/>
    </location>
</feature>
<dbReference type="InterPro" id="IPR039426">
    <property type="entry name" value="TonB-dep_rcpt-like"/>
</dbReference>
<feature type="domain" description="TonB-dependent receptor plug" evidence="15">
    <location>
        <begin position="116"/>
        <end position="225"/>
    </location>
</feature>
<comment type="similarity">
    <text evidence="11 12">Belongs to the TonB-dependent receptor family.</text>
</comment>
<keyword evidence="9 11" id="KW-0472">Membrane</keyword>
<dbReference type="Pfam" id="PF00593">
    <property type="entry name" value="TonB_dep_Rec_b-barrel"/>
    <property type="match status" value="1"/>
</dbReference>
<evidence type="ECO:0000256" key="9">
    <source>
        <dbReference type="ARBA" id="ARBA00023136"/>
    </source>
</evidence>
<evidence type="ECO:0000256" key="8">
    <source>
        <dbReference type="ARBA" id="ARBA00023077"/>
    </source>
</evidence>
<dbReference type="Pfam" id="PF13715">
    <property type="entry name" value="CarbopepD_reg_2"/>
    <property type="match status" value="1"/>
</dbReference>
<gene>
    <name evidence="16" type="ORF">Aconfl_23680</name>
</gene>
<dbReference type="EMBL" id="BTPD01000007">
    <property type="protein sequence ID" value="GMQ29725.1"/>
    <property type="molecule type" value="Genomic_DNA"/>
</dbReference>
<dbReference type="PANTHER" id="PTHR32552">
    <property type="entry name" value="FERRICHROME IRON RECEPTOR-RELATED"/>
    <property type="match status" value="1"/>
</dbReference>
<evidence type="ECO:0000256" key="6">
    <source>
        <dbReference type="ARBA" id="ARBA00023004"/>
    </source>
</evidence>
<dbReference type="RefSeq" id="WP_338224444.1">
    <property type="nucleotide sequence ID" value="NZ_BTPD01000007.1"/>
</dbReference>
<accession>A0ABQ6PR31</accession>
<reference evidence="16 17" key="1">
    <citation type="submission" date="2023-08" db="EMBL/GenBank/DDBJ databases">
        <title>Draft genome sequence of Algoriphagus confluentis.</title>
        <authorList>
            <person name="Takatani N."/>
            <person name="Hosokawa M."/>
            <person name="Sawabe T."/>
        </authorList>
    </citation>
    <scope>NUCLEOTIDE SEQUENCE [LARGE SCALE GENOMIC DNA]</scope>
    <source>
        <strain evidence="16 17">NBRC 111222</strain>
    </source>
</reference>
<evidence type="ECO:0000313" key="16">
    <source>
        <dbReference type="EMBL" id="GMQ29725.1"/>
    </source>
</evidence>
<proteinExistence type="inferred from homology"/>
<evidence type="ECO:0000256" key="13">
    <source>
        <dbReference type="SAM" id="SignalP"/>
    </source>
</evidence>
<evidence type="ECO:0000313" key="17">
    <source>
        <dbReference type="Proteomes" id="UP001338309"/>
    </source>
</evidence>
<evidence type="ECO:0000256" key="2">
    <source>
        <dbReference type="ARBA" id="ARBA00022448"/>
    </source>
</evidence>
<evidence type="ECO:0000259" key="15">
    <source>
        <dbReference type="Pfam" id="PF07715"/>
    </source>
</evidence>
<keyword evidence="8 12" id="KW-0798">TonB box</keyword>
<evidence type="ECO:0000256" key="12">
    <source>
        <dbReference type="RuleBase" id="RU003357"/>
    </source>
</evidence>
<comment type="subcellular location">
    <subcellularLocation>
        <location evidence="1 11">Cell outer membrane</location>
        <topology evidence="1 11">Multi-pass membrane protein</topology>
    </subcellularLocation>
</comment>
<comment type="caution">
    <text evidence="16">The sequence shown here is derived from an EMBL/GenBank/DDBJ whole genome shotgun (WGS) entry which is preliminary data.</text>
</comment>
<dbReference type="InterPro" id="IPR036942">
    <property type="entry name" value="Beta-barrel_TonB_sf"/>
</dbReference>